<evidence type="ECO:0000256" key="2">
    <source>
        <dbReference type="ARBA" id="ARBA00022472"/>
    </source>
</evidence>
<reference evidence="4" key="1">
    <citation type="submission" date="2019-09" db="EMBL/GenBank/DDBJ databases">
        <title>Draft genome information of white flower Hibiscus syriacus.</title>
        <authorList>
            <person name="Kim Y.-M."/>
        </authorList>
    </citation>
    <scope>NUCLEOTIDE SEQUENCE [LARGE SCALE GENOMIC DNA]</scope>
    <source>
        <strain evidence="4">YM2019G1</strain>
    </source>
</reference>
<dbReference type="SMART" id="SM00733">
    <property type="entry name" value="Mterf"/>
    <property type="match status" value="2"/>
</dbReference>
<dbReference type="InterPro" id="IPR003690">
    <property type="entry name" value="MTERF"/>
</dbReference>
<dbReference type="GO" id="GO:0006353">
    <property type="term" value="P:DNA-templated transcription termination"/>
    <property type="evidence" value="ECO:0007669"/>
    <property type="project" value="UniProtKB-KW"/>
</dbReference>
<keyword evidence="2" id="KW-0806">Transcription termination</keyword>
<dbReference type="InterPro" id="IPR038538">
    <property type="entry name" value="MTERF_sf"/>
</dbReference>
<dbReference type="GO" id="GO:0003676">
    <property type="term" value="F:nucleic acid binding"/>
    <property type="evidence" value="ECO:0007669"/>
    <property type="project" value="InterPro"/>
</dbReference>
<keyword evidence="2" id="KW-0805">Transcription regulation</keyword>
<evidence type="ECO:0000256" key="3">
    <source>
        <dbReference type="ARBA" id="ARBA00022946"/>
    </source>
</evidence>
<dbReference type="AlphaFoldDB" id="A0A6A2XLZ7"/>
<proteinExistence type="inferred from homology"/>
<evidence type="ECO:0000313" key="5">
    <source>
        <dbReference type="Proteomes" id="UP000436088"/>
    </source>
</evidence>
<keyword evidence="2" id="KW-0804">Transcription</keyword>
<keyword evidence="5" id="KW-1185">Reference proteome</keyword>
<comment type="caution">
    <text evidence="4">The sequence shown here is derived from an EMBL/GenBank/DDBJ whole genome shotgun (WGS) entry which is preliminary data.</text>
</comment>
<protein>
    <submittedName>
        <fullName evidence="4">Rad21/Rec8-like family protein isoform 1</fullName>
    </submittedName>
</protein>
<dbReference type="Pfam" id="PF02536">
    <property type="entry name" value="mTERF"/>
    <property type="match status" value="1"/>
</dbReference>
<dbReference type="EMBL" id="VEPZ02001361">
    <property type="protein sequence ID" value="KAE8677371.1"/>
    <property type="molecule type" value="Genomic_DNA"/>
</dbReference>
<keyword evidence="3" id="KW-0809">Transit peptide</keyword>
<comment type="similarity">
    <text evidence="1">Belongs to the mTERF family.</text>
</comment>
<gene>
    <name evidence="4" type="ORF">F3Y22_tig00111522pilonHSYRG00030</name>
</gene>
<sequence length="174" mass="19283">MAVFLCRGLGVGLGINYSYTEQWRPVAEEALYNAGKLEDPPIKDKPITLESPPDSKRVRAVSRVSETGPAGKLRPQVIYLMELGIELEKIKSITRRFPAFAYYSLEGKIKPVVQFLLILGVPNSDIPIILVSVEDKLRPTDKYFRSLGADVALLLLRCPQTLGLIIEANLKSAT</sequence>
<evidence type="ECO:0000313" key="4">
    <source>
        <dbReference type="EMBL" id="KAE8677371.1"/>
    </source>
</evidence>
<dbReference type="Proteomes" id="UP000436088">
    <property type="component" value="Unassembled WGS sequence"/>
</dbReference>
<accession>A0A6A2XLZ7</accession>
<dbReference type="Gene3D" id="1.25.70.10">
    <property type="entry name" value="Transcription termination factor 3, mitochondrial"/>
    <property type="match status" value="1"/>
</dbReference>
<evidence type="ECO:0000256" key="1">
    <source>
        <dbReference type="ARBA" id="ARBA00007692"/>
    </source>
</evidence>
<organism evidence="4 5">
    <name type="scientific">Hibiscus syriacus</name>
    <name type="common">Rose of Sharon</name>
    <dbReference type="NCBI Taxonomy" id="106335"/>
    <lineage>
        <taxon>Eukaryota</taxon>
        <taxon>Viridiplantae</taxon>
        <taxon>Streptophyta</taxon>
        <taxon>Embryophyta</taxon>
        <taxon>Tracheophyta</taxon>
        <taxon>Spermatophyta</taxon>
        <taxon>Magnoliopsida</taxon>
        <taxon>eudicotyledons</taxon>
        <taxon>Gunneridae</taxon>
        <taxon>Pentapetalae</taxon>
        <taxon>rosids</taxon>
        <taxon>malvids</taxon>
        <taxon>Malvales</taxon>
        <taxon>Malvaceae</taxon>
        <taxon>Malvoideae</taxon>
        <taxon>Hibiscus</taxon>
    </lineage>
</organism>
<name>A0A6A2XLZ7_HIBSY</name>